<dbReference type="SUPFAM" id="SSF55073">
    <property type="entry name" value="Nucleotide cyclase"/>
    <property type="match status" value="1"/>
</dbReference>
<dbReference type="InterPro" id="IPR029787">
    <property type="entry name" value="Nucleotide_cyclase"/>
</dbReference>
<dbReference type="Gene3D" id="3.30.70.270">
    <property type="match status" value="1"/>
</dbReference>
<dbReference type="PANTHER" id="PTHR33121">
    <property type="entry name" value="CYCLIC DI-GMP PHOSPHODIESTERASE PDEF"/>
    <property type="match status" value="1"/>
</dbReference>
<evidence type="ECO:0000313" key="3">
    <source>
        <dbReference type="Proteomes" id="UP001169066"/>
    </source>
</evidence>
<evidence type="ECO:0000259" key="1">
    <source>
        <dbReference type="PROSITE" id="PS50883"/>
    </source>
</evidence>
<evidence type="ECO:0000313" key="2">
    <source>
        <dbReference type="EMBL" id="MDM5263508.1"/>
    </source>
</evidence>
<dbReference type="InterPro" id="IPR050706">
    <property type="entry name" value="Cyclic-di-GMP_PDE-like"/>
</dbReference>
<proteinExistence type="predicted"/>
<dbReference type="InterPro" id="IPR001633">
    <property type="entry name" value="EAL_dom"/>
</dbReference>
<dbReference type="SMART" id="SM00052">
    <property type="entry name" value="EAL"/>
    <property type="match status" value="1"/>
</dbReference>
<dbReference type="PANTHER" id="PTHR33121:SF79">
    <property type="entry name" value="CYCLIC DI-GMP PHOSPHODIESTERASE PDED-RELATED"/>
    <property type="match status" value="1"/>
</dbReference>
<dbReference type="Gene3D" id="3.20.20.450">
    <property type="entry name" value="EAL domain"/>
    <property type="match status" value="1"/>
</dbReference>
<protein>
    <submittedName>
        <fullName evidence="2">EAL domain-containing protein</fullName>
    </submittedName>
</protein>
<organism evidence="2 3">
    <name type="scientific">Sulfurovum xiamenensis</name>
    <dbReference type="NCBI Taxonomy" id="3019066"/>
    <lineage>
        <taxon>Bacteria</taxon>
        <taxon>Pseudomonadati</taxon>
        <taxon>Campylobacterota</taxon>
        <taxon>Epsilonproteobacteria</taxon>
        <taxon>Campylobacterales</taxon>
        <taxon>Sulfurovaceae</taxon>
        <taxon>Sulfurovum</taxon>
    </lineage>
</organism>
<dbReference type="RefSeq" id="WP_289401533.1">
    <property type="nucleotide sequence ID" value="NZ_JAQIBC010000002.1"/>
</dbReference>
<dbReference type="CDD" id="cd01948">
    <property type="entry name" value="EAL"/>
    <property type="match status" value="1"/>
</dbReference>
<sequence length="519" mass="59321">MPIRTITDKHYKGVSELYRKSDGQVTGYYVTYRDADGKPIKKRVDAQTRDEALLKLMEIKHQVDLDKKGKNMGATLSQPDKKILADENKKRQVSAISSGKTMQDHQKMISRYNDVAIVSLIDIVAFDDINILYGYETGTRIVSEMQTMIKGTLQEMESKEIFRTQGVGVLSYDIYHVYADKLCLFIKNDLNHRLLEYVVKQLSQSIANHRFVISDDSHIHLNATFGATKADSSVSLLYAEKALQEAKRSQKNYVFYDSYAIDKNEHIVNKVYETLLNNIKQETVTPYFQGIFDADDNHVPNKFESLMRLMDSEGHVLSPAAFMEKSKEYRLYTQLMSQMIEKVFDVMDKHDVAMTLNLSYLDINNSELCHTLMQQIKQKKVGSRLTVEIVESEQIEDIEQVNEFIFSLKKKGVLIAIDDFGSGFSNFDNIANLDIDFVKLDGSLVSKIDDEKYRIILENMVKICHDLGIKTIAEYISDETIMRLAKSIGVDYLQGYHLHKPEHWESVSATFGPKGGNIA</sequence>
<comment type="caution">
    <text evidence="2">The sequence shown here is derived from an EMBL/GenBank/DDBJ whole genome shotgun (WGS) entry which is preliminary data.</text>
</comment>
<dbReference type="EMBL" id="JAQIBC010000002">
    <property type="protein sequence ID" value="MDM5263508.1"/>
    <property type="molecule type" value="Genomic_DNA"/>
</dbReference>
<keyword evidence="3" id="KW-1185">Reference proteome</keyword>
<gene>
    <name evidence="2" type="ORF">PF327_04795</name>
</gene>
<dbReference type="InterPro" id="IPR043128">
    <property type="entry name" value="Rev_trsase/Diguanyl_cyclase"/>
</dbReference>
<dbReference type="InterPro" id="IPR035919">
    <property type="entry name" value="EAL_sf"/>
</dbReference>
<name>A0ABT7QQZ1_9BACT</name>
<dbReference type="SUPFAM" id="SSF141868">
    <property type="entry name" value="EAL domain-like"/>
    <property type="match status" value="1"/>
</dbReference>
<accession>A0ABT7QQZ1</accession>
<reference evidence="2" key="1">
    <citation type="submission" date="2023-01" db="EMBL/GenBank/DDBJ databases">
        <title>Sulfurovum sp. XTW-4 genome assembly.</title>
        <authorList>
            <person name="Wang J."/>
        </authorList>
    </citation>
    <scope>NUCLEOTIDE SEQUENCE</scope>
    <source>
        <strain evidence="2">XTW-4</strain>
    </source>
</reference>
<dbReference type="PROSITE" id="PS50883">
    <property type="entry name" value="EAL"/>
    <property type="match status" value="1"/>
</dbReference>
<dbReference type="Proteomes" id="UP001169066">
    <property type="component" value="Unassembled WGS sequence"/>
</dbReference>
<feature type="domain" description="EAL" evidence="1">
    <location>
        <begin position="268"/>
        <end position="515"/>
    </location>
</feature>
<dbReference type="Pfam" id="PF00563">
    <property type="entry name" value="EAL"/>
    <property type="match status" value="1"/>
</dbReference>